<sequence length="786" mass="91688">MMKFQTLKTSHKGNKKAKKSFLRKDFTEINLAVQIGFNHRDSIEKFFQGKSIESYIFKEICLRLDLKWQEIAELDEEDLSNYSNRINKLVEQLRRIVHTTITKLCGKTHFLDCSKSIGLHELYTKVHILEKNPRQPSLDMAECAHKLTLENFDYFGLGHISEPRVLGLKAVERYPKVMVLGKPGSGKSTFLKYLAMQCNAGHFNSHLVPIFIPMKEFAQVQERLSLIEYITQVYAPNTEAEIEFIPALEELMSRGRVMILLDGIDEVPETSQQRILRQLREFTEKFSLNQFAIACRMALPEYVLENFIQIQVADLDIKQIVTFIRKWFHAKTDINVDFLIEKIRENPAIQTLARNPLLLTLLCLVFEQTAEFPETQIQLYEQGMQILLNQWDEEKSLAGDEIYRHLSLKTKQDLLDKIALRICLWGEYFVQKSDLVQYILESMNQLTEPETNLETSPKDSEAILKSIEVQHGLLVERTPGIYSFYHPTFQQYFTARAIVKSQHPESLLGLVNSVTQPIWREVFLLTNEMMTNSDELLRLMKIKIDRLIARDEKLQAFLTWAYQKSLSVPSSFKPAAVRGFYLALFPQLNQNRSDLDLDLRLTLGCDPGFDLAVERFLHLDYLLVLTLARALAPTLTRDLALTLAYVQARLRVLAFDFAINPEFEKSLAKLRQDLTQSDEQIKSTMEDWDINPHAWTERLKMARKWWQTNRLAWTDRLKQVMAEYRDLGHDWQFTYHQEQLLKQYYYGNQLLIDCLNRATYVSSDLRQEIEATLLLPIAEIETWTTD</sequence>
<dbReference type="Gene3D" id="3.40.50.300">
    <property type="entry name" value="P-loop containing nucleotide triphosphate hydrolases"/>
    <property type="match status" value="1"/>
</dbReference>
<dbReference type="InterPro" id="IPR054501">
    <property type="entry name" value="NCH2"/>
</dbReference>
<dbReference type="RefSeq" id="WP_354634974.1">
    <property type="nucleotide sequence ID" value="NZ_CP159837.1"/>
</dbReference>
<gene>
    <name evidence="2" type="ORF">ABWT76_004424</name>
</gene>
<dbReference type="Pfam" id="PF05729">
    <property type="entry name" value="NACHT"/>
    <property type="match status" value="1"/>
</dbReference>
<dbReference type="InterPro" id="IPR007111">
    <property type="entry name" value="NACHT_NTPase"/>
</dbReference>
<dbReference type="AlphaFoldDB" id="A0AAU8JAB7"/>
<dbReference type="InterPro" id="IPR027417">
    <property type="entry name" value="P-loop_NTPase"/>
</dbReference>
<organism evidence="2">
    <name type="scientific">Planktothricoides raciborskii GIHE-MW2</name>
    <dbReference type="NCBI Taxonomy" id="2792601"/>
    <lineage>
        <taxon>Bacteria</taxon>
        <taxon>Bacillati</taxon>
        <taxon>Cyanobacteriota</taxon>
        <taxon>Cyanophyceae</taxon>
        <taxon>Oscillatoriophycideae</taxon>
        <taxon>Oscillatoriales</taxon>
        <taxon>Oscillatoriaceae</taxon>
        <taxon>Planktothricoides</taxon>
    </lineage>
</organism>
<proteinExistence type="predicted"/>
<accession>A0AAU8JAB7</accession>
<dbReference type="PANTHER" id="PTHR46844">
    <property type="entry name" value="SLR5058 PROTEIN"/>
    <property type="match status" value="1"/>
</dbReference>
<dbReference type="PROSITE" id="PS50837">
    <property type="entry name" value="NACHT"/>
    <property type="match status" value="1"/>
</dbReference>
<evidence type="ECO:0000313" key="2">
    <source>
        <dbReference type="EMBL" id="XCM35725.1"/>
    </source>
</evidence>
<dbReference type="Pfam" id="PF22727">
    <property type="entry name" value="NCH2"/>
    <property type="match status" value="1"/>
</dbReference>
<dbReference type="SUPFAM" id="SSF52540">
    <property type="entry name" value="P-loop containing nucleoside triphosphate hydrolases"/>
    <property type="match status" value="1"/>
</dbReference>
<protein>
    <submittedName>
        <fullName evidence="2">NACHT domain-containing NTPase</fullName>
    </submittedName>
</protein>
<feature type="domain" description="NACHT" evidence="1">
    <location>
        <begin position="175"/>
        <end position="288"/>
    </location>
</feature>
<dbReference type="PANTHER" id="PTHR46844:SF1">
    <property type="entry name" value="SLR5058 PROTEIN"/>
    <property type="match status" value="1"/>
</dbReference>
<name>A0AAU8JAB7_9CYAN</name>
<reference evidence="2" key="1">
    <citation type="submission" date="2024-07" db="EMBL/GenBank/DDBJ databases">
        <authorList>
            <person name="Kim Y.J."/>
            <person name="Jeong J.Y."/>
        </authorList>
    </citation>
    <scope>NUCLEOTIDE SEQUENCE</scope>
    <source>
        <strain evidence="2">GIHE-MW2</strain>
    </source>
</reference>
<dbReference type="EMBL" id="CP159837">
    <property type="protein sequence ID" value="XCM35725.1"/>
    <property type="molecule type" value="Genomic_DNA"/>
</dbReference>
<evidence type="ECO:0000259" key="1">
    <source>
        <dbReference type="PROSITE" id="PS50837"/>
    </source>
</evidence>